<dbReference type="AlphaFoldDB" id="A0A5J5BCH6"/>
<proteinExistence type="predicted"/>
<dbReference type="EMBL" id="CM018037">
    <property type="protein sequence ID" value="KAA8539602.1"/>
    <property type="molecule type" value="Genomic_DNA"/>
</dbReference>
<feature type="region of interest" description="Disordered" evidence="1">
    <location>
        <begin position="57"/>
        <end position="84"/>
    </location>
</feature>
<name>A0A5J5BCH6_9ASTE</name>
<gene>
    <name evidence="2" type="ORF">F0562_026294</name>
</gene>
<keyword evidence="3" id="KW-1185">Reference proteome</keyword>
<dbReference type="PANTHER" id="PTHR37238">
    <property type="entry name" value="OS05G0532500 PROTEIN"/>
    <property type="match status" value="1"/>
</dbReference>
<protein>
    <submittedName>
        <fullName evidence="2">Uncharacterized protein</fullName>
    </submittedName>
</protein>
<sequence length="312" mass="34481">MNRLCKALKLKMTSVKGKKEIDSFAHVLSEMQTSLKLWVSKFQQAHSIACKGSENQLEQPLADKTAPALNGRTSNVVDSPDQNNLDSLVSPSPLVSWRVDYSTESSRQLFSLTPLPRPKGFSSRLQGSYISVPENIILNAFHHKLLSPIKSAGCLPSKNAAHIKEAAAYCGKERKSNCFSADYWGKKVLLNSDSTNSTRLSSLRYNVIRGNVLSVLLEQKIRELTHGFESAHYQARTAGRAASILAPSFKGLATTLMIYDQSSIEGMLADKLPDFSTTDPSGLITKYKLQVMGVVLNHLWESHFTPQKIVRA</sequence>
<accession>A0A5J5BCH6</accession>
<evidence type="ECO:0000313" key="3">
    <source>
        <dbReference type="Proteomes" id="UP000325577"/>
    </source>
</evidence>
<reference evidence="2 3" key="1">
    <citation type="submission" date="2019-09" db="EMBL/GenBank/DDBJ databases">
        <title>A chromosome-level genome assembly of the Chinese tupelo Nyssa sinensis.</title>
        <authorList>
            <person name="Yang X."/>
            <person name="Kang M."/>
            <person name="Yang Y."/>
            <person name="Xiong H."/>
            <person name="Wang M."/>
            <person name="Zhang Z."/>
            <person name="Wang Z."/>
            <person name="Wu H."/>
            <person name="Ma T."/>
            <person name="Liu J."/>
            <person name="Xi Z."/>
        </authorList>
    </citation>
    <scope>NUCLEOTIDE SEQUENCE [LARGE SCALE GENOMIC DNA]</scope>
    <source>
        <strain evidence="2">J267</strain>
        <tissue evidence="2">Leaf</tissue>
    </source>
</reference>
<dbReference type="Proteomes" id="UP000325577">
    <property type="component" value="Linkage Group LG14"/>
</dbReference>
<evidence type="ECO:0000313" key="2">
    <source>
        <dbReference type="EMBL" id="KAA8539602.1"/>
    </source>
</evidence>
<evidence type="ECO:0000256" key="1">
    <source>
        <dbReference type="SAM" id="MobiDB-lite"/>
    </source>
</evidence>
<dbReference type="PANTHER" id="PTHR37238:SF1">
    <property type="entry name" value="OS05G0532500 PROTEIN"/>
    <property type="match status" value="1"/>
</dbReference>
<organism evidence="2 3">
    <name type="scientific">Nyssa sinensis</name>
    <dbReference type="NCBI Taxonomy" id="561372"/>
    <lineage>
        <taxon>Eukaryota</taxon>
        <taxon>Viridiplantae</taxon>
        <taxon>Streptophyta</taxon>
        <taxon>Embryophyta</taxon>
        <taxon>Tracheophyta</taxon>
        <taxon>Spermatophyta</taxon>
        <taxon>Magnoliopsida</taxon>
        <taxon>eudicotyledons</taxon>
        <taxon>Gunneridae</taxon>
        <taxon>Pentapetalae</taxon>
        <taxon>asterids</taxon>
        <taxon>Cornales</taxon>
        <taxon>Nyssaceae</taxon>
        <taxon>Nyssa</taxon>
    </lineage>
</organism>
<feature type="compositionally biased region" description="Polar residues" evidence="1">
    <location>
        <begin position="71"/>
        <end position="84"/>
    </location>
</feature>